<evidence type="ECO:0000313" key="6">
    <source>
        <dbReference type="EMBL" id="PJC30455.1"/>
    </source>
</evidence>
<keyword evidence="2" id="KW-0863">Zinc-finger</keyword>
<evidence type="ECO:0000256" key="3">
    <source>
        <dbReference type="ARBA" id="ARBA00022833"/>
    </source>
</evidence>
<protein>
    <recommendedName>
        <fullName evidence="5">Zinc finger DksA/TraR C4-type domain-containing protein</fullName>
    </recommendedName>
</protein>
<dbReference type="Gene3D" id="1.20.120.910">
    <property type="entry name" value="DksA, coiled-coil domain"/>
    <property type="match status" value="1"/>
</dbReference>
<evidence type="ECO:0000259" key="5">
    <source>
        <dbReference type="Pfam" id="PF01258"/>
    </source>
</evidence>
<dbReference type="InterPro" id="IPR000962">
    <property type="entry name" value="Znf_DskA_TraR"/>
</dbReference>
<evidence type="ECO:0000256" key="4">
    <source>
        <dbReference type="PROSITE-ProRule" id="PRU00510"/>
    </source>
</evidence>
<evidence type="ECO:0000256" key="1">
    <source>
        <dbReference type="ARBA" id="ARBA00022723"/>
    </source>
</evidence>
<keyword evidence="1" id="KW-0479">Metal-binding</keyword>
<reference evidence="7" key="1">
    <citation type="submission" date="2017-09" db="EMBL/GenBank/DDBJ databases">
        <title>Depth-based differentiation of microbial function through sediment-hosted aquifers and enrichment of novel symbionts in the deep terrestrial subsurface.</title>
        <authorList>
            <person name="Probst A.J."/>
            <person name="Ladd B."/>
            <person name="Jarett J.K."/>
            <person name="Geller-Mcgrath D.E."/>
            <person name="Sieber C.M.K."/>
            <person name="Emerson J.B."/>
            <person name="Anantharaman K."/>
            <person name="Thomas B.C."/>
            <person name="Malmstrom R."/>
            <person name="Stieglmeier M."/>
            <person name="Klingl A."/>
            <person name="Woyke T."/>
            <person name="Ryan C.M."/>
            <person name="Banfield J.F."/>
        </authorList>
    </citation>
    <scope>NUCLEOTIDE SEQUENCE [LARGE SCALE GENOMIC DNA]</scope>
</reference>
<dbReference type="EMBL" id="PFSC01000143">
    <property type="protein sequence ID" value="PJC30455.1"/>
    <property type="molecule type" value="Genomic_DNA"/>
</dbReference>
<name>A0A2M8EX71_9BACT</name>
<dbReference type="GO" id="GO:0008270">
    <property type="term" value="F:zinc ion binding"/>
    <property type="evidence" value="ECO:0007669"/>
    <property type="project" value="UniProtKB-KW"/>
</dbReference>
<comment type="caution">
    <text evidence="6">The sequence shown here is derived from an EMBL/GenBank/DDBJ whole genome shotgun (WGS) entry which is preliminary data.</text>
</comment>
<evidence type="ECO:0000313" key="7">
    <source>
        <dbReference type="Proteomes" id="UP000231383"/>
    </source>
</evidence>
<organism evidence="6 7">
    <name type="scientific">Candidatus Roizmanbacteria bacterium CG_4_9_14_0_2_um_filter_39_13</name>
    <dbReference type="NCBI Taxonomy" id="1974839"/>
    <lineage>
        <taxon>Bacteria</taxon>
        <taxon>Candidatus Roizmaniibacteriota</taxon>
    </lineage>
</organism>
<keyword evidence="3" id="KW-0862">Zinc</keyword>
<evidence type="ECO:0000256" key="2">
    <source>
        <dbReference type="ARBA" id="ARBA00022771"/>
    </source>
</evidence>
<sequence length="115" mass="13297">MSKNKETKLLLESEKEKIVVQLRALKDSDPFEDPTHVTDNASVDTDVREQEAHQRIEAEMETLNKRFHDIDIALKRIDKGTYGTCRRCNKTIPAKRLALIPETMHCVSCEEEMIK</sequence>
<dbReference type="Pfam" id="PF01258">
    <property type="entry name" value="zf-dskA_traR"/>
    <property type="match status" value="1"/>
</dbReference>
<gene>
    <name evidence="6" type="ORF">CO051_05575</name>
</gene>
<accession>A0A2M8EX71</accession>
<dbReference type="SUPFAM" id="SSF57716">
    <property type="entry name" value="Glucocorticoid receptor-like (DNA-binding domain)"/>
    <property type="match status" value="1"/>
</dbReference>
<feature type="domain" description="Zinc finger DksA/TraR C4-type" evidence="5">
    <location>
        <begin position="80"/>
        <end position="112"/>
    </location>
</feature>
<dbReference type="PANTHER" id="PTHR33823:SF4">
    <property type="entry name" value="GENERAL STRESS PROTEIN 16O"/>
    <property type="match status" value="1"/>
</dbReference>
<feature type="zinc finger region" description="dksA C4-type" evidence="4">
    <location>
        <begin position="85"/>
        <end position="109"/>
    </location>
</feature>
<dbReference type="Proteomes" id="UP000231383">
    <property type="component" value="Unassembled WGS sequence"/>
</dbReference>
<proteinExistence type="predicted"/>
<dbReference type="PROSITE" id="PS51128">
    <property type="entry name" value="ZF_DKSA_2"/>
    <property type="match status" value="1"/>
</dbReference>
<dbReference type="PANTHER" id="PTHR33823">
    <property type="entry name" value="RNA POLYMERASE-BINDING TRANSCRIPTION FACTOR DKSA-RELATED"/>
    <property type="match status" value="1"/>
</dbReference>
<dbReference type="AlphaFoldDB" id="A0A2M8EX71"/>